<dbReference type="InterPro" id="IPR000734">
    <property type="entry name" value="TAG_lipase"/>
</dbReference>
<dbReference type="PANTHER" id="PTHR11610">
    <property type="entry name" value="LIPASE"/>
    <property type="match status" value="1"/>
</dbReference>
<accession>A0A8K0CEF8</accession>
<dbReference type="InterPro" id="IPR029058">
    <property type="entry name" value="AB_hydrolase_fold"/>
</dbReference>
<dbReference type="Proteomes" id="UP000801492">
    <property type="component" value="Unassembled WGS sequence"/>
</dbReference>
<evidence type="ECO:0000256" key="3">
    <source>
        <dbReference type="ARBA" id="ARBA00022525"/>
    </source>
</evidence>
<reference evidence="6" key="1">
    <citation type="submission" date="2019-08" db="EMBL/GenBank/DDBJ databases">
        <title>The genome of the North American firefly Photinus pyralis.</title>
        <authorList>
            <consortium name="Photinus pyralis genome working group"/>
            <person name="Fallon T.R."/>
            <person name="Sander Lower S.E."/>
            <person name="Weng J.-K."/>
        </authorList>
    </citation>
    <scope>NUCLEOTIDE SEQUENCE</scope>
    <source>
        <strain evidence="6">TRF0915ILg1</strain>
        <tissue evidence="6">Whole body</tissue>
    </source>
</reference>
<dbReference type="GO" id="GO:0016042">
    <property type="term" value="P:lipid catabolic process"/>
    <property type="evidence" value="ECO:0007669"/>
    <property type="project" value="TreeGrafter"/>
</dbReference>
<gene>
    <name evidence="6" type="ORF">ILUMI_22456</name>
</gene>
<dbReference type="Pfam" id="PF00151">
    <property type="entry name" value="Lipase"/>
    <property type="match status" value="1"/>
</dbReference>
<evidence type="ECO:0000313" key="7">
    <source>
        <dbReference type="Proteomes" id="UP000801492"/>
    </source>
</evidence>
<proteinExistence type="inferred from homology"/>
<dbReference type="Gene3D" id="3.40.50.1820">
    <property type="entry name" value="alpha/beta hydrolase"/>
    <property type="match status" value="1"/>
</dbReference>
<organism evidence="6 7">
    <name type="scientific">Ignelater luminosus</name>
    <name type="common">Cucubano</name>
    <name type="synonym">Pyrophorus luminosus</name>
    <dbReference type="NCBI Taxonomy" id="2038154"/>
    <lineage>
        <taxon>Eukaryota</taxon>
        <taxon>Metazoa</taxon>
        <taxon>Ecdysozoa</taxon>
        <taxon>Arthropoda</taxon>
        <taxon>Hexapoda</taxon>
        <taxon>Insecta</taxon>
        <taxon>Pterygota</taxon>
        <taxon>Neoptera</taxon>
        <taxon>Endopterygota</taxon>
        <taxon>Coleoptera</taxon>
        <taxon>Polyphaga</taxon>
        <taxon>Elateriformia</taxon>
        <taxon>Elateroidea</taxon>
        <taxon>Elateridae</taxon>
        <taxon>Agrypninae</taxon>
        <taxon>Pyrophorini</taxon>
        <taxon>Ignelater</taxon>
    </lineage>
</organism>
<evidence type="ECO:0000256" key="4">
    <source>
        <dbReference type="RuleBase" id="RU004262"/>
    </source>
</evidence>
<dbReference type="GO" id="GO:0017171">
    <property type="term" value="F:serine hydrolase activity"/>
    <property type="evidence" value="ECO:0007669"/>
    <property type="project" value="TreeGrafter"/>
</dbReference>
<dbReference type="AlphaFoldDB" id="A0A8K0CEF8"/>
<keyword evidence="3" id="KW-0964">Secreted</keyword>
<dbReference type="PRINTS" id="PR00821">
    <property type="entry name" value="TAGLIPASE"/>
</dbReference>
<dbReference type="InterPro" id="IPR013818">
    <property type="entry name" value="Lipase"/>
</dbReference>
<evidence type="ECO:0000256" key="2">
    <source>
        <dbReference type="ARBA" id="ARBA00010701"/>
    </source>
</evidence>
<dbReference type="PANTHER" id="PTHR11610:SF173">
    <property type="entry name" value="LIPASE DOMAIN-CONTAINING PROTEIN-RELATED"/>
    <property type="match status" value="1"/>
</dbReference>
<comment type="caution">
    <text evidence="6">The sequence shown here is derived from an EMBL/GenBank/DDBJ whole genome shotgun (WGS) entry which is preliminary data.</text>
</comment>
<feature type="domain" description="Lipase" evidence="5">
    <location>
        <begin position="34"/>
        <end position="299"/>
    </location>
</feature>
<dbReference type="GO" id="GO:0016298">
    <property type="term" value="F:lipase activity"/>
    <property type="evidence" value="ECO:0007669"/>
    <property type="project" value="InterPro"/>
</dbReference>
<dbReference type="SUPFAM" id="SSF53474">
    <property type="entry name" value="alpha/beta-Hydrolases"/>
    <property type="match status" value="1"/>
</dbReference>
<evidence type="ECO:0000259" key="5">
    <source>
        <dbReference type="Pfam" id="PF00151"/>
    </source>
</evidence>
<name>A0A8K0CEF8_IGNLU</name>
<comment type="similarity">
    <text evidence="2 4">Belongs to the AB hydrolase superfamily. Lipase family.</text>
</comment>
<comment type="subcellular location">
    <subcellularLocation>
        <location evidence="1">Secreted</location>
    </subcellularLocation>
</comment>
<sequence>MSELPEGIQGELISIITEGVIHDFFGCPDDVEINEDDVKLFLFTRQNEDTPVLINKSDPIQLDTTKPIKLLLPGWLCNITNDEMPDLKNSYLQAYDCNVIALDWTKYSIDLYTNSFCFIPEIAKVLGKFLCYLQTDLNVSLSEIHVLGHSMGGQMAGFVGQETQKQCGVHIGRISGLDPAGPLYQGLDESRRLDESDAVFVDVIHTNERILGYYGPCGTVDFFVNCGMQQNGCTKVDPEDIANTPLSIIGCNHLRSITYMNESIPSDNFVATSCAGCSGIVDVCGPDLIDRATTKMGEHLTEKPSRAKYWCPTNSEPPYAKG</sequence>
<keyword evidence="7" id="KW-1185">Reference proteome</keyword>
<protein>
    <recommendedName>
        <fullName evidence="5">Lipase domain-containing protein</fullName>
    </recommendedName>
</protein>
<dbReference type="GO" id="GO:0005615">
    <property type="term" value="C:extracellular space"/>
    <property type="evidence" value="ECO:0007669"/>
    <property type="project" value="TreeGrafter"/>
</dbReference>
<dbReference type="EMBL" id="VTPC01090308">
    <property type="protein sequence ID" value="KAF2883706.1"/>
    <property type="molecule type" value="Genomic_DNA"/>
</dbReference>
<evidence type="ECO:0000256" key="1">
    <source>
        <dbReference type="ARBA" id="ARBA00004613"/>
    </source>
</evidence>
<dbReference type="OrthoDB" id="6755582at2759"/>
<evidence type="ECO:0000313" key="6">
    <source>
        <dbReference type="EMBL" id="KAF2883706.1"/>
    </source>
</evidence>